<name>A0A6V7NSN8_ANACO</name>
<protein>
    <submittedName>
        <fullName evidence="2">Uncharacterized protein</fullName>
    </submittedName>
</protein>
<organism evidence="2">
    <name type="scientific">Ananas comosus var. bracteatus</name>
    <name type="common">red pineapple</name>
    <dbReference type="NCBI Taxonomy" id="296719"/>
    <lineage>
        <taxon>Eukaryota</taxon>
        <taxon>Viridiplantae</taxon>
        <taxon>Streptophyta</taxon>
        <taxon>Embryophyta</taxon>
        <taxon>Tracheophyta</taxon>
        <taxon>Spermatophyta</taxon>
        <taxon>Magnoliopsida</taxon>
        <taxon>Liliopsida</taxon>
        <taxon>Poales</taxon>
        <taxon>Bromeliaceae</taxon>
        <taxon>Bromelioideae</taxon>
        <taxon>Ananas</taxon>
    </lineage>
</organism>
<sequence>MSESSFGSGFGNSFEPYTSKSQVRVGSKSGVRLAHLRAGRRTLHGLCEQNAKAVTVGIRAADQVGKEKGAAGTSEGGCILKVQCEAAGQEDVMTRIEEQSSTFLQTVSLLDERLHLIEKDIVKEVEDLKTREALLKRTESDHGKPPKASEAKGGGECHDTGDAKGCNQRACRSVKHKAKKDPEGIKEHPATWWHVLLPAFVGLRYPLGGETCLHVLTSPTIFSGIADGEG</sequence>
<gene>
    <name evidence="2" type="ORF">CB5_LOCUS4822</name>
</gene>
<proteinExistence type="predicted"/>
<feature type="region of interest" description="Disordered" evidence="1">
    <location>
        <begin position="136"/>
        <end position="166"/>
    </location>
</feature>
<evidence type="ECO:0000256" key="1">
    <source>
        <dbReference type="SAM" id="MobiDB-lite"/>
    </source>
</evidence>
<evidence type="ECO:0000313" key="2">
    <source>
        <dbReference type="EMBL" id="CAD1821611.1"/>
    </source>
</evidence>
<dbReference type="EMBL" id="LR862141">
    <property type="protein sequence ID" value="CAD1821611.1"/>
    <property type="molecule type" value="Genomic_DNA"/>
</dbReference>
<reference evidence="2" key="1">
    <citation type="submission" date="2020-07" db="EMBL/GenBank/DDBJ databases">
        <authorList>
            <person name="Lin J."/>
        </authorList>
    </citation>
    <scope>NUCLEOTIDE SEQUENCE</scope>
</reference>
<dbReference type="AlphaFoldDB" id="A0A6V7NSN8"/>
<accession>A0A6V7NSN8</accession>
<feature type="compositionally biased region" description="Basic and acidic residues" evidence="1">
    <location>
        <begin position="136"/>
        <end position="162"/>
    </location>
</feature>